<name>A0ABT1GZ10_9NOCA</name>
<comment type="caution">
    <text evidence="1">The sequence shown here is derived from an EMBL/GenBank/DDBJ whole genome shotgun (WGS) entry which is preliminary data.</text>
</comment>
<keyword evidence="2" id="KW-1185">Reference proteome</keyword>
<protein>
    <recommendedName>
        <fullName evidence="3">DUF3800 domain-containing protein</fullName>
    </recommendedName>
</protein>
<dbReference type="RefSeq" id="WP_253653798.1">
    <property type="nucleotide sequence ID" value="NZ_JAMTCG010000002.1"/>
</dbReference>
<dbReference type="Proteomes" id="UP001205740">
    <property type="component" value="Unassembled WGS sequence"/>
</dbReference>
<evidence type="ECO:0000313" key="1">
    <source>
        <dbReference type="EMBL" id="MCP2160232.1"/>
    </source>
</evidence>
<accession>A0ABT1GZ10</accession>
<evidence type="ECO:0008006" key="3">
    <source>
        <dbReference type="Google" id="ProtNLM"/>
    </source>
</evidence>
<sequence length="282" mass="31581">MLLCYIDESGDEQQLRTPSDPPVLALGGLVVDHERAKSLIWDFLQIKKRFNPTLAEPGVKLSDVIRFEVKGSDIRKDVRSGSRRRRRRAYGFLDDVLRLLESTSVTILAEVHVKGATPLSRWVYSDAVAAMAAQFEAQLRAAEVPGMMILDAHTKHKNVPSVHHVTTKRFKTGGDAFPHLLEAPLFGHSDSHVVLQIADILVSALQFPMACAAYSSSLIHNIHLNDEFSSLRARYGTRLQLLEHRYLDADGRRAGGVRVIDHLNRQPSLALFRDVPYNFTAL</sequence>
<evidence type="ECO:0000313" key="2">
    <source>
        <dbReference type="Proteomes" id="UP001205740"/>
    </source>
</evidence>
<gene>
    <name evidence="1" type="ORF">LX12_001411</name>
</gene>
<dbReference type="InterPro" id="IPR024524">
    <property type="entry name" value="DUF3800"/>
</dbReference>
<dbReference type="EMBL" id="JAMTCG010000002">
    <property type="protein sequence ID" value="MCP2160232.1"/>
    <property type="molecule type" value="Genomic_DNA"/>
</dbReference>
<organism evidence="1 2">
    <name type="scientific">Williamsia serinedens</name>
    <dbReference type="NCBI Taxonomy" id="391736"/>
    <lineage>
        <taxon>Bacteria</taxon>
        <taxon>Bacillati</taxon>
        <taxon>Actinomycetota</taxon>
        <taxon>Actinomycetes</taxon>
        <taxon>Mycobacteriales</taxon>
        <taxon>Nocardiaceae</taxon>
        <taxon>Williamsia</taxon>
    </lineage>
</organism>
<dbReference type="Pfam" id="PF12686">
    <property type="entry name" value="DUF3800"/>
    <property type="match status" value="1"/>
</dbReference>
<proteinExistence type="predicted"/>
<reference evidence="1 2" key="1">
    <citation type="submission" date="2022-06" db="EMBL/GenBank/DDBJ databases">
        <title>Genomic Encyclopedia of Archaeal and Bacterial Type Strains, Phase II (KMG-II): from individual species to whole genera.</title>
        <authorList>
            <person name="Goeker M."/>
        </authorList>
    </citation>
    <scope>NUCLEOTIDE SEQUENCE [LARGE SCALE GENOMIC DNA]</scope>
    <source>
        <strain evidence="1 2">DSM 45037</strain>
    </source>
</reference>